<name>A0A1G7M9B0_9PROT</name>
<dbReference type="Proteomes" id="UP000199415">
    <property type="component" value="Unassembled WGS sequence"/>
</dbReference>
<organism evidence="2 3">
    <name type="scientific">Limimonas halophila</name>
    <dbReference type="NCBI Taxonomy" id="1082479"/>
    <lineage>
        <taxon>Bacteria</taxon>
        <taxon>Pseudomonadati</taxon>
        <taxon>Pseudomonadota</taxon>
        <taxon>Alphaproteobacteria</taxon>
        <taxon>Rhodospirillales</taxon>
        <taxon>Rhodovibrionaceae</taxon>
        <taxon>Limimonas</taxon>
    </lineage>
</organism>
<dbReference type="EMBL" id="FNCE01000001">
    <property type="protein sequence ID" value="SDF58311.1"/>
    <property type="molecule type" value="Genomic_DNA"/>
</dbReference>
<dbReference type="Pfam" id="PF03929">
    <property type="entry name" value="PepSY_TM"/>
    <property type="match status" value="1"/>
</dbReference>
<gene>
    <name evidence="2" type="ORF">SAMN05216241_101528</name>
</gene>
<accession>A0A1G7M9B0</accession>
<evidence type="ECO:0000313" key="2">
    <source>
        <dbReference type="EMBL" id="SDF58311.1"/>
    </source>
</evidence>
<dbReference type="OrthoDB" id="5288829at2"/>
<keyword evidence="1" id="KW-1133">Transmembrane helix</keyword>
<proteinExistence type="predicted"/>
<dbReference type="AlphaFoldDB" id="A0A1G7M9B0"/>
<keyword evidence="3" id="KW-1185">Reference proteome</keyword>
<evidence type="ECO:0000313" key="3">
    <source>
        <dbReference type="Proteomes" id="UP000199415"/>
    </source>
</evidence>
<keyword evidence="1" id="KW-0812">Transmembrane</keyword>
<reference evidence="2 3" key="1">
    <citation type="submission" date="2016-10" db="EMBL/GenBank/DDBJ databases">
        <authorList>
            <person name="de Groot N.N."/>
        </authorList>
    </citation>
    <scope>NUCLEOTIDE SEQUENCE [LARGE SCALE GENOMIC DNA]</scope>
    <source>
        <strain evidence="2 3">DSM 25584</strain>
    </source>
</reference>
<feature type="transmembrane region" description="Helical" evidence="1">
    <location>
        <begin position="216"/>
        <end position="244"/>
    </location>
</feature>
<keyword evidence="1" id="KW-0472">Membrane</keyword>
<feature type="transmembrane region" description="Helical" evidence="1">
    <location>
        <begin position="21"/>
        <end position="40"/>
    </location>
</feature>
<dbReference type="STRING" id="1082479.SAMN05216241_101528"/>
<dbReference type="InterPro" id="IPR005625">
    <property type="entry name" value="PepSY-ass_TM"/>
</dbReference>
<protein>
    <submittedName>
        <fullName evidence="2">PepSY-associated TM region</fullName>
    </submittedName>
</protein>
<evidence type="ECO:0000256" key="1">
    <source>
        <dbReference type="SAM" id="Phobius"/>
    </source>
</evidence>
<dbReference type="RefSeq" id="WP_090018538.1">
    <property type="nucleotide sequence ID" value="NZ_FNCE01000001.1"/>
</dbReference>
<sequence>MARADRRRKRLRAWNLKLHRWVGLAAGAVLVLLAVTGVLINHSPTLGLDDAELHRGWLLRLYHDDAAARTRAYRVDGRWLGWAGGTLVLDGERVTDIAGPPVGAVASARVLVAAGSTSLVLLTPDGRLVESLGAAALPGEPTALARAKDGGVVLRTANGCHRAGPGVVSWSETSCPDTWSQPGEPPAEVRARLAELAGRPHIPWSRLLLDLHSGRLFGTAGVLVVDLVGLAAVALAITGLTNWLGGRAPRRKRRS</sequence>